<comment type="caution">
    <text evidence="1">The sequence shown here is derived from an EMBL/GenBank/DDBJ whole genome shotgun (WGS) entry which is preliminary data.</text>
</comment>
<dbReference type="EMBL" id="VSRR010018804">
    <property type="protein sequence ID" value="MPC61700.1"/>
    <property type="molecule type" value="Genomic_DNA"/>
</dbReference>
<keyword evidence="2" id="KW-1185">Reference proteome</keyword>
<gene>
    <name evidence="1" type="ORF">E2C01_055775</name>
</gene>
<accession>A0A5B7GNE3</accession>
<name>A0A5B7GNE3_PORTR</name>
<evidence type="ECO:0000313" key="1">
    <source>
        <dbReference type="EMBL" id="MPC61700.1"/>
    </source>
</evidence>
<sequence length="35" mass="4080">MSVWQVVEQTWHDSGQNITFVMRSAQKDGSLTRKQ</sequence>
<proteinExistence type="predicted"/>
<reference evidence="1 2" key="1">
    <citation type="submission" date="2019-05" db="EMBL/GenBank/DDBJ databases">
        <title>Another draft genome of Portunus trituberculatus and its Hox gene families provides insights of decapod evolution.</title>
        <authorList>
            <person name="Jeong J.-H."/>
            <person name="Song I."/>
            <person name="Kim S."/>
            <person name="Choi T."/>
            <person name="Kim D."/>
            <person name="Ryu S."/>
            <person name="Kim W."/>
        </authorList>
    </citation>
    <scope>NUCLEOTIDE SEQUENCE [LARGE SCALE GENOMIC DNA]</scope>
    <source>
        <tissue evidence="1">Muscle</tissue>
    </source>
</reference>
<dbReference type="AlphaFoldDB" id="A0A5B7GNE3"/>
<evidence type="ECO:0000313" key="2">
    <source>
        <dbReference type="Proteomes" id="UP000324222"/>
    </source>
</evidence>
<organism evidence="1 2">
    <name type="scientific">Portunus trituberculatus</name>
    <name type="common">Swimming crab</name>
    <name type="synonym">Neptunus trituberculatus</name>
    <dbReference type="NCBI Taxonomy" id="210409"/>
    <lineage>
        <taxon>Eukaryota</taxon>
        <taxon>Metazoa</taxon>
        <taxon>Ecdysozoa</taxon>
        <taxon>Arthropoda</taxon>
        <taxon>Crustacea</taxon>
        <taxon>Multicrustacea</taxon>
        <taxon>Malacostraca</taxon>
        <taxon>Eumalacostraca</taxon>
        <taxon>Eucarida</taxon>
        <taxon>Decapoda</taxon>
        <taxon>Pleocyemata</taxon>
        <taxon>Brachyura</taxon>
        <taxon>Eubrachyura</taxon>
        <taxon>Portunoidea</taxon>
        <taxon>Portunidae</taxon>
        <taxon>Portuninae</taxon>
        <taxon>Portunus</taxon>
    </lineage>
</organism>
<protein>
    <submittedName>
        <fullName evidence="1">Uncharacterized protein</fullName>
    </submittedName>
</protein>
<dbReference type="Proteomes" id="UP000324222">
    <property type="component" value="Unassembled WGS sequence"/>
</dbReference>